<feature type="binding site" evidence="11">
    <location>
        <begin position="31"/>
        <end position="38"/>
    </location>
    <ligand>
        <name>ATP</name>
        <dbReference type="ChEBI" id="CHEBI:30616"/>
    </ligand>
</feature>
<dbReference type="RefSeq" id="WP_129719482.1">
    <property type="nucleotide sequence ID" value="NZ_LR214951.1"/>
</dbReference>
<dbReference type="GO" id="GO:0016887">
    <property type="term" value="F:ATP hydrolysis activity"/>
    <property type="evidence" value="ECO:0007669"/>
    <property type="project" value="RHEA"/>
</dbReference>
<dbReference type="AlphaFoldDB" id="A0A449A4F7"/>
<dbReference type="GO" id="GO:0005524">
    <property type="term" value="F:ATP binding"/>
    <property type="evidence" value="ECO:0007669"/>
    <property type="project" value="UniProtKB-UniRule"/>
</dbReference>
<feature type="domain" description="UvrD-like helicase C-terminal" evidence="13">
    <location>
        <begin position="293"/>
        <end position="579"/>
    </location>
</feature>
<dbReference type="KEGG" id="mnu:NCTC10166_00048"/>
<dbReference type="InterPro" id="IPR013986">
    <property type="entry name" value="DExx_box_DNA_helicase_dom_sf"/>
</dbReference>
<name>A0A449A4F7_9BACT</name>
<dbReference type="OrthoDB" id="9810135at2"/>
<dbReference type="InterPro" id="IPR000212">
    <property type="entry name" value="DNA_helicase_UvrD/REP"/>
</dbReference>
<keyword evidence="15" id="KW-1185">Reference proteome</keyword>
<accession>A0A449A4F7</accession>
<evidence type="ECO:0000256" key="3">
    <source>
        <dbReference type="ARBA" id="ARBA00022801"/>
    </source>
</evidence>
<evidence type="ECO:0000313" key="15">
    <source>
        <dbReference type="Proteomes" id="UP000289440"/>
    </source>
</evidence>
<dbReference type="GO" id="GO:0000725">
    <property type="term" value="P:recombinational repair"/>
    <property type="evidence" value="ECO:0007669"/>
    <property type="project" value="TreeGrafter"/>
</dbReference>
<organism evidence="14 15">
    <name type="scientific">Mesomycoplasma neurolyticum</name>
    <dbReference type="NCBI Taxonomy" id="2120"/>
    <lineage>
        <taxon>Bacteria</taxon>
        <taxon>Bacillati</taxon>
        <taxon>Mycoplasmatota</taxon>
        <taxon>Mycoplasmoidales</taxon>
        <taxon>Metamycoplasmataceae</taxon>
        <taxon>Mesomycoplasma</taxon>
    </lineage>
</organism>
<feature type="domain" description="UvrD-like helicase ATP-binding" evidence="12">
    <location>
        <begin position="10"/>
        <end position="292"/>
    </location>
</feature>
<dbReference type="Proteomes" id="UP000289440">
    <property type="component" value="Chromosome"/>
</dbReference>
<comment type="similarity">
    <text evidence="1">Belongs to the helicase family. UvrD subfamily.</text>
</comment>
<evidence type="ECO:0000256" key="10">
    <source>
        <dbReference type="ARBA" id="ARBA00048988"/>
    </source>
</evidence>
<comment type="catalytic activity">
    <reaction evidence="8">
        <text>Couples ATP hydrolysis with the unwinding of duplex DNA by translocating in the 3'-5' direction.</text>
        <dbReference type="EC" id="5.6.2.4"/>
    </reaction>
</comment>
<dbReference type="PROSITE" id="PS51198">
    <property type="entry name" value="UVRD_HELICASE_ATP_BIND"/>
    <property type="match status" value="1"/>
</dbReference>
<dbReference type="InterPro" id="IPR014016">
    <property type="entry name" value="UvrD-like_ATP-bd"/>
</dbReference>
<evidence type="ECO:0000256" key="4">
    <source>
        <dbReference type="ARBA" id="ARBA00022806"/>
    </source>
</evidence>
<evidence type="ECO:0000313" key="14">
    <source>
        <dbReference type="EMBL" id="VEU59094.1"/>
    </source>
</evidence>
<evidence type="ECO:0000256" key="1">
    <source>
        <dbReference type="ARBA" id="ARBA00009922"/>
    </source>
</evidence>
<dbReference type="CDD" id="cd18807">
    <property type="entry name" value="SF1_C_UvrD"/>
    <property type="match status" value="1"/>
</dbReference>
<evidence type="ECO:0000259" key="13">
    <source>
        <dbReference type="PROSITE" id="PS51217"/>
    </source>
</evidence>
<keyword evidence="6" id="KW-0238">DNA-binding</keyword>
<evidence type="ECO:0000256" key="6">
    <source>
        <dbReference type="ARBA" id="ARBA00023125"/>
    </source>
</evidence>
<dbReference type="SUPFAM" id="SSF52540">
    <property type="entry name" value="P-loop containing nucleoside triphosphate hydrolases"/>
    <property type="match status" value="1"/>
</dbReference>
<dbReference type="InterPro" id="IPR027417">
    <property type="entry name" value="P-loop_NTPase"/>
</dbReference>
<sequence>MEAKIEKLISILNPQQKEAVVYNDSHLKIIAGAGSGKTGVLTRKIAYLIETQEAEPDKILAVTFTNKAANEMLERVEGLITHHENDKKPYIMTFHSFCNLVLRREIHNFKNFDAKFDILDTSDQKTILESIYNNLALSPKDISYSSALETISKWKNYEKSYDQIDKEILDEKELKILQIYKLYDEELKKMKVLDFDDLLLYTLKLFEKFPSIAQKWKNRFSHILIDEFQDTSIIQLRIIEHLISEKNKITIVGDPNQSIYSWRGADANLINDFDKKFPNVHIIKLSQNYRSTKRILDSANKLIKNNKTRVDNDLFTEKENFEEIEFYHGFSLEAEARWVINKINELKKKKSQLKNIAILYRSNFYSRYFEDMLIKENIPYKILGSQKFYEKKIIKDVIAFLKVIDHGSTIALTRIINVPPKKIGPSTINKILEFAKKRKLELFDSLIEYFKNFKNASDKKRKELDLTTKTKQELVEFLNKINWARACIAKNKSIADTINQFLKLINYFSIYQNNTQNVLDFKEAYENFNILLQSIKNWEKQNPEKKISDYLIDISVLTDLNSISSSVAINLMTVHNSKGLEFENVFLVGMSEGIFPNNKTLDNDESIEEERRLAYVAITRAKERLFISNSSKNYFDNKRENLYKTSRFVEELELKAFKLQTFTKIDQITGKLSYAKNKKDDFIVGDAVNHLTFGFGVIVEIIGDIAHISFKNEKEIKKIKKDHKSLEKVI</sequence>
<protein>
    <recommendedName>
        <fullName evidence="9">DNA 3'-5' helicase</fullName>
        <ecNumber evidence="9">5.6.2.4</ecNumber>
    </recommendedName>
</protein>
<gene>
    <name evidence="14" type="primary">pcrA</name>
    <name evidence="14" type="ORF">NCTC10166_00048</name>
</gene>
<evidence type="ECO:0000256" key="7">
    <source>
        <dbReference type="ARBA" id="ARBA00023235"/>
    </source>
</evidence>
<keyword evidence="5 11" id="KW-0067">ATP-binding</keyword>
<dbReference type="Gene3D" id="3.40.50.300">
    <property type="entry name" value="P-loop containing nucleotide triphosphate hydrolases"/>
    <property type="match status" value="2"/>
</dbReference>
<dbReference type="GO" id="GO:0003677">
    <property type="term" value="F:DNA binding"/>
    <property type="evidence" value="ECO:0007669"/>
    <property type="project" value="UniProtKB-KW"/>
</dbReference>
<dbReference type="EC" id="5.6.2.4" evidence="9"/>
<evidence type="ECO:0000256" key="11">
    <source>
        <dbReference type="PROSITE-ProRule" id="PRU00560"/>
    </source>
</evidence>
<keyword evidence="7" id="KW-0413">Isomerase</keyword>
<dbReference type="EMBL" id="LR214951">
    <property type="protein sequence ID" value="VEU59094.1"/>
    <property type="molecule type" value="Genomic_DNA"/>
</dbReference>
<keyword evidence="3 11" id="KW-0378">Hydrolase</keyword>
<comment type="catalytic activity">
    <reaction evidence="10">
        <text>ATP + H2O = ADP + phosphate + H(+)</text>
        <dbReference type="Rhea" id="RHEA:13065"/>
        <dbReference type="ChEBI" id="CHEBI:15377"/>
        <dbReference type="ChEBI" id="CHEBI:15378"/>
        <dbReference type="ChEBI" id="CHEBI:30616"/>
        <dbReference type="ChEBI" id="CHEBI:43474"/>
        <dbReference type="ChEBI" id="CHEBI:456216"/>
        <dbReference type="EC" id="5.6.2.4"/>
    </reaction>
</comment>
<dbReference type="GO" id="GO:0043138">
    <property type="term" value="F:3'-5' DNA helicase activity"/>
    <property type="evidence" value="ECO:0007669"/>
    <property type="project" value="UniProtKB-EC"/>
</dbReference>
<evidence type="ECO:0000256" key="8">
    <source>
        <dbReference type="ARBA" id="ARBA00034617"/>
    </source>
</evidence>
<dbReference type="Pfam" id="PF13361">
    <property type="entry name" value="UvrD_C"/>
    <property type="match status" value="1"/>
</dbReference>
<dbReference type="CDD" id="cd17932">
    <property type="entry name" value="DEXQc_UvrD"/>
    <property type="match status" value="1"/>
</dbReference>
<dbReference type="Gene3D" id="1.10.486.10">
    <property type="entry name" value="PCRA, domain 4"/>
    <property type="match status" value="1"/>
</dbReference>
<evidence type="ECO:0000259" key="12">
    <source>
        <dbReference type="PROSITE" id="PS51198"/>
    </source>
</evidence>
<evidence type="ECO:0000256" key="5">
    <source>
        <dbReference type="ARBA" id="ARBA00022840"/>
    </source>
</evidence>
<keyword evidence="2 11" id="KW-0547">Nucleotide-binding</keyword>
<dbReference type="PROSITE" id="PS51217">
    <property type="entry name" value="UVRD_HELICASE_CTER"/>
    <property type="match status" value="1"/>
</dbReference>
<dbReference type="PANTHER" id="PTHR11070">
    <property type="entry name" value="UVRD / RECB / PCRA DNA HELICASE FAMILY MEMBER"/>
    <property type="match status" value="1"/>
</dbReference>
<dbReference type="InterPro" id="IPR014017">
    <property type="entry name" value="DNA_helicase_UvrD-like_C"/>
</dbReference>
<reference evidence="14 15" key="1">
    <citation type="submission" date="2019-01" db="EMBL/GenBank/DDBJ databases">
        <authorList>
            <consortium name="Pathogen Informatics"/>
        </authorList>
    </citation>
    <scope>NUCLEOTIDE SEQUENCE [LARGE SCALE GENOMIC DNA]</scope>
    <source>
        <strain evidence="14 15">NCTC10166</strain>
    </source>
</reference>
<proteinExistence type="inferred from homology"/>
<evidence type="ECO:0000256" key="2">
    <source>
        <dbReference type="ARBA" id="ARBA00022741"/>
    </source>
</evidence>
<dbReference type="PANTHER" id="PTHR11070:SF2">
    <property type="entry name" value="ATP-DEPENDENT DNA HELICASE SRS2"/>
    <property type="match status" value="1"/>
</dbReference>
<keyword evidence="4 11" id="KW-0347">Helicase</keyword>
<dbReference type="Gene3D" id="1.10.10.160">
    <property type="match status" value="1"/>
</dbReference>
<evidence type="ECO:0000256" key="9">
    <source>
        <dbReference type="ARBA" id="ARBA00034808"/>
    </source>
</evidence>
<dbReference type="Pfam" id="PF00580">
    <property type="entry name" value="UvrD-helicase"/>
    <property type="match status" value="1"/>
</dbReference>